<keyword evidence="6 10" id="KW-0378">Hydrolase</keyword>
<dbReference type="InterPro" id="IPR013320">
    <property type="entry name" value="ConA-like_dom_sf"/>
</dbReference>
<dbReference type="PROSITE" id="PS00776">
    <property type="entry name" value="GH11_1"/>
    <property type="match status" value="1"/>
</dbReference>
<dbReference type="Pfam" id="PF00457">
    <property type="entry name" value="Glyco_hydro_11"/>
    <property type="match status" value="1"/>
</dbReference>
<evidence type="ECO:0000256" key="4">
    <source>
        <dbReference type="ARBA" id="ARBA00012590"/>
    </source>
</evidence>
<keyword evidence="12" id="KW-0732">Signal</keyword>
<feature type="active site" description="Nucleophile" evidence="10">
    <location>
        <position position="132"/>
    </location>
</feature>
<evidence type="ECO:0000256" key="7">
    <source>
        <dbReference type="ARBA" id="ARBA00023277"/>
    </source>
</evidence>
<dbReference type="InterPro" id="IPR033123">
    <property type="entry name" value="GH11_dom"/>
</dbReference>
<reference evidence="15" key="1">
    <citation type="submission" date="2016-03" db="EMBL/GenBank/DDBJ databases">
        <authorList>
            <person name="Guldener U."/>
        </authorList>
    </citation>
    <scope>NUCLEOTIDE SEQUENCE [LARGE SCALE GENOMIC DNA]</scope>
</reference>
<dbReference type="FunFam" id="2.60.120.180:FF:000001">
    <property type="entry name" value="Endo-1,4-beta-xylanase"/>
    <property type="match status" value="1"/>
</dbReference>
<dbReference type="SUPFAM" id="SSF49899">
    <property type="entry name" value="Concanavalin A-like lectins/glucanases"/>
    <property type="match status" value="1"/>
</dbReference>
<dbReference type="InterPro" id="IPR033119">
    <property type="entry name" value="GH11_AS_2"/>
</dbReference>
<dbReference type="GO" id="GO:0031176">
    <property type="term" value="F:endo-1,4-beta-xylanase activity"/>
    <property type="evidence" value="ECO:0007669"/>
    <property type="project" value="UniProtKB-UniRule"/>
</dbReference>
<dbReference type="GO" id="GO:0045493">
    <property type="term" value="P:xylan catabolic process"/>
    <property type="evidence" value="ECO:0007669"/>
    <property type="project" value="UniProtKB-UniRule"/>
</dbReference>
<dbReference type="InterPro" id="IPR018208">
    <property type="entry name" value="GH11_AS_1"/>
</dbReference>
<comment type="catalytic activity">
    <reaction evidence="1 10 11">
        <text>Endohydrolysis of (1-&gt;4)-beta-D-xylosidic linkages in xylans.</text>
        <dbReference type="EC" id="3.2.1.8"/>
    </reaction>
</comment>
<dbReference type="EMBL" id="FJVC01000553">
    <property type="protein sequence ID" value="CZT52149.1"/>
    <property type="molecule type" value="Genomic_DNA"/>
</dbReference>
<evidence type="ECO:0000256" key="2">
    <source>
        <dbReference type="ARBA" id="ARBA00004851"/>
    </source>
</evidence>
<dbReference type="AlphaFoldDB" id="A0A1E1MSW4"/>
<evidence type="ECO:0000259" key="13">
    <source>
        <dbReference type="PROSITE" id="PS51761"/>
    </source>
</evidence>
<organism evidence="14 15">
    <name type="scientific">Rhynchosporium secalis</name>
    <name type="common">Barley scald fungus</name>
    <dbReference type="NCBI Taxonomy" id="38038"/>
    <lineage>
        <taxon>Eukaryota</taxon>
        <taxon>Fungi</taxon>
        <taxon>Dikarya</taxon>
        <taxon>Ascomycota</taxon>
        <taxon>Pezizomycotina</taxon>
        <taxon>Leotiomycetes</taxon>
        <taxon>Helotiales</taxon>
        <taxon>Ploettnerulaceae</taxon>
        <taxon>Rhynchosporium</taxon>
    </lineage>
</organism>
<dbReference type="Gene3D" id="2.60.120.180">
    <property type="match status" value="1"/>
</dbReference>
<dbReference type="InterPro" id="IPR001137">
    <property type="entry name" value="Glyco_hydro_11"/>
</dbReference>
<dbReference type="PANTHER" id="PTHR46828:SF2">
    <property type="entry name" value="ENDO-1,4-BETA-XYLANASE A-RELATED"/>
    <property type="match status" value="1"/>
</dbReference>
<keyword evidence="7 10" id="KW-0119">Carbohydrate metabolism</keyword>
<sequence>MLFNFFKSLLLTAALAKAISLDEEVFGRSFDLGSKLHRRDANASLPSDKQGTGYHDGYFYSFWWDGMGGNVTYHNLDKGSFSVTWNNTHNFVAGKGWNPGSRKTIVYNGTWNAINVNSYVACYGWFEFPLAEYYVVEAYGEYNPSAGTASKGTVETDGGIYDIYQTERYDMPSIYGTATFSQYWSIRQTKRVGGEITIGNHIDAWAKSGLDLGTQNLQIMAVEGYQSSGSAYITVSEKGVDGVPYPNRTNSH</sequence>
<gene>
    <name evidence="14" type="ORF">RSE6_13411</name>
</gene>
<dbReference type="PANTHER" id="PTHR46828">
    <property type="entry name" value="ENDO-1,4-BETA-XYLANASE A-RELATED"/>
    <property type="match status" value="1"/>
</dbReference>
<evidence type="ECO:0000256" key="6">
    <source>
        <dbReference type="ARBA" id="ARBA00022801"/>
    </source>
</evidence>
<feature type="active site" description="Proton donor" evidence="10">
    <location>
        <position position="223"/>
    </location>
</feature>
<evidence type="ECO:0000256" key="10">
    <source>
        <dbReference type="PROSITE-ProRule" id="PRU01097"/>
    </source>
</evidence>
<dbReference type="Proteomes" id="UP000177625">
    <property type="component" value="Unassembled WGS sequence"/>
</dbReference>
<evidence type="ECO:0000256" key="11">
    <source>
        <dbReference type="RuleBase" id="RU362015"/>
    </source>
</evidence>
<name>A0A1E1MSW4_RHYSE</name>
<keyword evidence="9 10" id="KW-0624">Polysaccharide degradation</keyword>
<dbReference type="PROSITE" id="PS51761">
    <property type="entry name" value="GH11_3"/>
    <property type="match status" value="1"/>
</dbReference>
<evidence type="ECO:0000256" key="3">
    <source>
        <dbReference type="ARBA" id="ARBA00007792"/>
    </source>
</evidence>
<keyword evidence="8 10" id="KW-0326">Glycosidase</keyword>
<dbReference type="PROSITE" id="PS00777">
    <property type="entry name" value="GH11_2"/>
    <property type="match status" value="1"/>
</dbReference>
<evidence type="ECO:0000256" key="12">
    <source>
        <dbReference type="SAM" id="SignalP"/>
    </source>
</evidence>
<dbReference type="UniPathway" id="UPA00114"/>
<evidence type="ECO:0000256" key="9">
    <source>
        <dbReference type="ARBA" id="ARBA00023326"/>
    </source>
</evidence>
<dbReference type="InterPro" id="IPR013319">
    <property type="entry name" value="GH11/12"/>
</dbReference>
<keyword evidence="5 10" id="KW-0858">Xylan degradation</keyword>
<evidence type="ECO:0000313" key="14">
    <source>
        <dbReference type="EMBL" id="CZT52149.1"/>
    </source>
</evidence>
<feature type="signal peptide" evidence="12">
    <location>
        <begin position="1"/>
        <end position="16"/>
    </location>
</feature>
<evidence type="ECO:0000256" key="5">
    <source>
        <dbReference type="ARBA" id="ARBA00022651"/>
    </source>
</evidence>
<dbReference type="EC" id="3.2.1.8" evidence="4 10"/>
<evidence type="ECO:0000256" key="1">
    <source>
        <dbReference type="ARBA" id="ARBA00000681"/>
    </source>
</evidence>
<comment type="similarity">
    <text evidence="3 10 11">Belongs to the glycosyl hydrolase 11 (cellulase G) family.</text>
</comment>
<accession>A0A1E1MSW4</accession>
<feature type="domain" description="GH11" evidence="13">
    <location>
        <begin position="46"/>
        <end position="236"/>
    </location>
</feature>
<proteinExistence type="inferred from homology"/>
<keyword evidence="15" id="KW-1185">Reference proteome</keyword>
<evidence type="ECO:0000256" key="8">
    <source>
        <dbReference type="ARBA" id="ARBA00023295"/>
    </source>
</evidence>
<feature type="chain" id="PRO_5009448680" description="Endo-1,4-beta-xylanase" evidence="12">
    <location>
        <begin position="17"/>
        <end position="252"/>
    </location>
</feature>
<protein>
    <recommendedName>
        <fullName evidence="4 10">Endo-1,4-beta-xylanase</fullName>
        <ecNumber evidence="4 10">3.2.1.8</ecNumber>
    </recommendedName>
</protein>
<evidence type="ECO:0000313" key="15">
    <source>
        <dbReference type="Proteomes" id="UP000177625"/>
    </source>
</evidence>
<comment type="pathway">
    <text evidence="2 10 11">Glycan degradation; xylan degradation.</text>
</comment>
<dbReference type="PRINTS" id="PR00911">
    <property type="entry name" value="GLHYDRLASE11"/>
</dbReference>